<accession>A0A7L1NQY7</accession>
<reference evidence="9 10" key="1">
    <citation type="submission" date="2019-09" db="EMBL/GenBank/DDBJ databases">
        <title>Bird 10,000 Genomes (B10K) Project - Family phase.</title>
        <authorList>
            <person name="Zhang G."/>
        </authorList>
    </citation>
    <scope>NUCLEOTIDE SEQUENCE [LARGE SCALE GENOMIC DNA]</scope>
    <source>
        <strain evidence="9">B10K-DU-002-35</strain>
        <tissue evidence="9">Muscle</tissue>
    </source>
</reference>
<evidence type="ECO:0000256" key="5">
    <source>
        <dbReference type="ARBA" id="ARBA00022989"/>
    </source>
</evidence>
<dbReference type="Pfam" id="PF10225">
    <property type="entry name" value="NEMP"/>
    <property type="match status" value="1"/>
</dbReference>
<dbReference type="EMBL" id="VXBP01008514">
    <property type="protein sequence ID" value="NXO02335.1"/>
    <property type="molecule type" value="Genomic_DNA"/>
</dbReference>
<feature type="non-terminal residue" evidence="9">
    <location>
        <position position="416"/>
    </location>
</feature>
<feature type="non-terminal residue" evidence="9">
    <location>
        <position position="1"/>
    </location>
</feature>
<dbReference type="GO" id="GO:0005637">
    <property type="term" value="C:nuclear inner membrane"/>
    <property type="evidence" value="ECO:0007669"/>
    <property type="project" value="UniProtKB-SubCell"/>
</dbReference>
<dbReference type="AlphaFoldDB" id="A0A7L1NQY7"/>
<evidence type="ECO:0000256" key="6">
    <source>
        <dbReference type="ARBA" id="ARBA00023136"/>
    </source>
</evidence>
<keyword evidence="7" id="KW-0539">Nucleus</keyword>
<feature type="transmembrane region" description="Helical" evidence="8">
    <location>
        <begin position="121"/>
        <end position="138"/>
    </location>
</feature>
<dbReference type="Proteomes" id="UP000565785">
    <property type="component" value="Unassembled WGS sequence"/>
</dbReference>
<keyword evidence="10" id="KW-1185">Reference proteome</keyword>
<keyword evidence="3 8" id="KW-0812">Transmembrane</keyword>
<protein>
    <submittedName>
        <fullName evidence="9">NEMP2 protein</fullName>
    </submittedName>
</protein>
<evidence type="ECO:0000256" key="7">
    <source>
        <dbReference type="ARBA" id="ARBA00023242"/>
    </source>
</evidence>
<dbReference type="OrthoDB" id="509138at2759"/>
<evidence type="ECO:0000313" key="10">
    <source>
        <dbReference type="Proteomes" id="UP000565785"/>
    </source>
</evidence>
<name>A0A7L1NQY7_RHICY</name>
<organism evidence="9 10">
    <name type="scientific">Rhinopomastus cyanomelas</name>
    <name type="common">Common scimitarbill</name>
    <dbReference type="NCBI Taxonomy" id="113115"/>
    <lineage>
        <taxon>Eukaryota</taxon>
        <taxon>Metazoa</taxon>
        <taxon>Chordata</taxon>
        <taxon>Craniata</taxon>
        <taxon>Vertebrata</taxon>
        <taxon>Euteleostomi</taxon>
        <taxon>Archelosauria</taxon>
        <taxon>Archosauria</taxon>
        <taxon>Dinosauria</taxon>
        <taxon>Saurischia</taxon>
        <taxon>Theropoda</taxon>
        <taxon>Coelurosauria</taxon>
        <taxon>Aves</taxon>
        <taxon>Neognathae</taxon>
        <taxon>Neoaves</taxon>
        <taxon>Telluraves</taxon>
        <taxon>Coraciimorphae</taxon>
        <taxon>Bucerotiformes</taxon>
        <taxon>Rhinopomastidae</taxon>
        <taxon>Rhinopomastus</taxon>
    </lineage>
</organism>
<evidence type="ECO:0000256" key="1">
    <source>
        <dbReference type="ARBA" id="ARBA00004575"/>
    </source>
</evidence>
<proteinExistence type="inferred from homology"/>
<evidence type="ECO:0000256" key="2">
    <source>
        <dbReference type="ARBA" id="ARBA00005748"/>
    </source>
</evidence>
<gene>
    <name evidence="9" type="primary">Nemp2</name>
    <name evidence="9" type="ORF">RHICYA_R01119</name>
</gene>
<evidence type="ECO:0000256" key="3">
    <source>
        <dbReference type="ARBA" id="ARBA00022692"/>
    </source>
</evidence>
<dbReference type="InterPro" id="IPR019358">
    <property type="entry name" value="NEMP_fam"/>
</dbReference>
<evidence type="ECO:0000256" key="8">
    <source>
        <dbReference type="SAM" id="Phobius"/>
    </source>
</evidence>
<feature type="transmembrane region" description="Helical" evidence="8">
    <location>
        <begin position="205"/>
        <end position="223"/>
    </location>
</feature>
<dbReference type="PANTHER" id="PTHR13598">
    <property type="entry name" value="AT07567P-RELATED"/>
    <property type="match status" value="1"/>
</dbReference>
<keyword evidence="4" id="KW-0732">Signal</keyword>
<feature type="transmembrane region" description="Helical" evidence="8">
    <location>
        <begin position="144"/>
        <end position="163"/>
    </location>
</feature>
<evidence type="ECO:0000313" key="9">
    <source>
        <dbReference type="EMBL" id="NXO02335.1"/>
    </source>
</evidence>
<comment type="caution">
    <text evidence="9">The sequence shown here is derived from an EMBL/GenBank/DDBJ whole genome shotgun (WGS) entry which is preliminary data.</text>
</comment>
<dbReference type="PANTHER" id="PTHR13598:SF3">
    <property type="entry name" value="NUCLEAR ENVELOPE INTEGRAL MEMBRANE PROTEIN 2"/>
    <property type="match status" value="1"/>
</dbReference>
<keyword evidence="5 8" id="KW-1133">Transmembrane helix</keyword>
<feature type="transmembrane region" description="Helical" evidence="8">
    <location>
        <begin position="175"/>
        <end position="193"/>
    </location>
</feature>
<feature type="transmembrane region" description="Helical" evidence="8">
    <location>
        <begin position="235"/>
        <end position="256"/>
    </location>
</feature>
<sequence>GTDCSFLQEMDVIQERRETCYCYVQNRTIHLQYIWSTLQVKVNSSKMFRFEPISERSNCRNSETVFEFATCAVQVFWKPETSTETSLRIKQYGDDVCFKIQPFKTEPYTVSVKREMLDGKLLIFFVAGILLIHFANSLSRSTMFFYLSGIILGVLALLVFVLLTLKRFIPRHSTFWILMSGCWMSSLYFIYCFKENMQWLWSEHRYYLLGYFLAVGTASFAICYQHGPLTAEVSITLFTWTLQITAFVFIYCGVTIPHVAYAVIAISLCSKGLCYPLGAASHICRKMRTHFKPRELVFKFLTEEEYREQGEVETQRALEELRALCRNRDFPSWLAVYKLRFPHRFAGFVLGSPHISAAEKKAHEEKYGIGSIFLEEQFFETWAESVEDNPANFTPEEDDEDEVHKQMAFPFATELL</sequence>
<comment type="similarity">
    <text evidence="2">Belongs to the NEMP family.</text>
</comment>
<evidence type="ECO:0000256" key="4">
    <source>
        <dbReference type="ARBA" id="ARBA00022729"/>
    </source>
</evidence>
<comment type="subcellular location">
    <subcellularLocation>
        <location evidence="1">Nucleus inner membrane</location>
        <topology evidence="1">Multi-pass membrane protein</topology>
        <orientation evidence="1">Nucleoplasmic side</orientation>
    </subcellularLocation>
</comment>
<keyword evidence="6 8" id="KW-0472">Membrane</keyword>